<dbReference type="OrthoDB" id="16710at10239"/>
<dbReference type="GeneID" id="11258125"/>
<dbReference type="Proteomes" id="UP000008530">
    <property type="component" value="Segment"/>
</dbReference>
<name>G3BM10_9CAUD</name>
<keyword evidence="2" id="KW-1185">Reference proteome</keyword>
<protein>
    <submittedName>
        <fullName evidence="1">Uncharacterized protein 145</fullName>
    </submittedName>
</protein>
<evidence type="ECO:0000313" key="2">
    <source>
        <dbReference type="Proteomes" id="UP000008530"/>
    </source>
</evidence>
<reference evidence="1 2" key="1">
    <citation type="journal article" date="2011" name="J. Virol.">
        <title>Genomic and proteomic characterization of the broad host range Salmonella phage PVP-SE1 - The creation of a new phage genus.</title>
        <authorList>
            <person name="Santos S.B."/>
            <person name="Kropinski A.M."/>
            <person name="Ceyssens P.J."/>
            <person name="Ackermann H.W."/>
            <person name="Villegas A."/>
            <person name="Lavigne R."/>
            <person name="Krylov V.N."/>
            <person name="Carvalho C.M."/>
            <person name="Ferreira E.C."/>
            <person name="Azeredo J."/>
        </authorList>
    </citation>
    <scope>NUCLEOTIDE SEQUENCE [LARGE SCALE GENOMIC DNA]</scope>
    <source>
        <strain evidence="1">PVP-SE1</strain>
    </source>
</reference>
<sequence length="141" mass="15905">MTDVINEEQTFVPQSQLETLLLGDSEELAREFVGLVFPRLINQFTEQTQYQIEALKQMKADARKGQDAAMEKELNAAQVKLKKALSEEVMQKVMDTMVDLLKEALTPHELAYAIYQERITIKISGIAARLETAFEEALGEG</sequence>
<gene>
    <name evidence="1" type="primary">145</name>
</gene>
<proteinExistence type="predicted"/>
<evidence type="ECO:0000313" key="1">
    <source>
        <dbReference type="EMBL" id="ADP02540.1"/>
    </source>
</evidence>
<dbReference type="EMBL" id="GU070616">
    <property type="protein sequence ID" value="ADP02540.1"/>
    <property type="molecule type" value="Genomic_DNA"/>
</dbReference>
<dbReference type="RefSeq" id="YP_004893951.1">
    <property type="nucleotide sequence ID" value="NC_016071.1"/>
</dbReference>
<accession>G3BM10</accession>
<organism evidence="1 2">
    <name type="scientific">Salmonella phage PVPSE1</name>
    <dbReference type="NCBI Taxonomy" id="889338"/>
    <lineage>
        <taxon>Viruses</taxon>
        <taxon>Duplodnaviria</taxon>
        <taxon>Heunggongvirae</taxon>
        <taxon>Uroviricota</taxon>
        <taxon>Caudoviricetes</taxon>
        <taxon>Vequintavirinae</taxon>
        <taxon>Seunavirus</taxon>
        <taxon>Seunavirus PVPSE1</taxon>
    </lineage>
</organism>
<dbReference type="KEGG" id="vg:11258125"/>